<dbReference type="EMBL" id="LTBC01000012">
    <property type="protein sequence ID" value="KYH31342.1"/>
    <property type="molecule type" value="Genomic_DNA"/>
</dbReference>
<sequence>MQEYIIKAVNDLVKKYNTRDPLKLADYLGIKIIPFPFRKIKGMVLEFMGRKLIGINSSLPREEQRVIVGHEIGHDQLSPAGLGYFFMVENTCIITGSEEYRANAFTAELLLGEERPRYGQTIEEFAAELGVPPELVKIKFLK</sequence>
<accession>A0A151AUU6</accession>
<dbReference type="Proteomes" id="UP000075670">
    <property type="component" value="Unassembled WGS sequence"/>
</dbReference>
<dbReference type="PATRIC" id="fig|1122241.3.peg.2570"/>
<dbReference type="OrthoDB" id="9816277at2"/>
<organism evidence="2 3">
    <name type="scientific">Moorella mulderi DSM 14980</name>
    <dbReference type="NCBI Taxonomy" id="1122241"/>
    <lineage>
        <taxon>Bacteria</taxon>
        <taxon>Bacillati</taxon>
        <taxon>Bacillota</taxon>
        <taxon>Clostridia</taxon>
        <taxon>Neomoorellales</taxon>
        <taxon>Neomoorellaceae</taxon>
        <taxon>Neomoorella</taxon>
    </lineage>
</organism>
<dbReference type="AlphaFoldDB" id="A0A151AUU6"/>
<dbReference type="Pfam" id="PF06114">
    <property type="entry name" value="Peptidase_M78"/>
    <property type="match status" value="1"/>
</dbReference>
<dbReference type="RefSeq" id="WP_062285179.1">
    <property type="nucleotide sequence ID" value="NZ_LTBC01000012.1"/>
</dbReference>
<proteinExistence type="predicted"/>
<evidence type="ECO:0000313" key="3">
    <source>
        <dbReference type="Proteomes" id="UP000075670"/>
    </source>
</evidence>
<keyword evidence="3" id="KW-1185">Reference proteome</keyword>
<gene>
    <name evidence="2" type="ORF">MOMUL_24130</name>
</gene>
<comment type="caution">
    <text evidence="2">The sequence shown here is derived from an EMBL/GenBank/DDBJ whole genome shotgun (WGS) entry which is preliminary data.</text>
</comment>
<reference evidence="2 3" key="1">
    <citation type="submission" date="2016-02" db="EMBL/GenBank/DDBJ databases">
        <title>Genome sequence of Moorella mulderi DSM 14980.</title>
        <authorList>
            <person name="Poehlein A."/>
            <person name="Daniel R."/>
        </authorList>
    </citation>
    <scope>NUCLEOTIDE SEQUENCE [LARGE SCALE GENOMIC DNA]</scope>
    <source>
        <strain evidence="2 3">DSM 14980</strain>
    </source>
</reference>
<name>A0A151AUU6_9FIRM</name>
<dbReference type="InterPro" id="IPR010359">
    <property type="entry name" value="IrrE_HExxH"/>
</dbReference>
<protein>
    <recommendedName>
        <fullName evidence="1">IrrE N-terminal-like domain-containing protein</fullName>
    </recommendedName>
</protein>
<evidence type="ECO:0000313" key="2">
    <source>
        <dbReference type="EMBL" id="KYH31342.1"/>
    </source>
</evidence>
<feature type="domain" description="IrrE N-terminal-like" evidence="1">
    <location>
        <begin position="25"/>
        <end position="139"/>
    </location>
</feature>
<dbReference type="Gene3D" id="1.10.10.2910">
    <property type="match status" value="1"/>
</dbReference>
<evidence type="ECO:0000259" key="1">
    <source>
        <dbReference type="Pfam" id="PF06114"/>
    </source>
</evidence>